<evidence type="ECO:0000259" key="7">
    <source>
        <dbReference type="Pfam" id="PF04261"/>
    </source>
</evidence>
<keyword evidence="4" id="KW-0560">Oxidoreductase</keyword>
<keyword evidence="5" id="KW-0408">Iron</keyword>
<comment type="caution">
    <text evidence="9">The sequence shown here is derived from an EMBL/GenBank/DDBJ whole genome shotgun (WGS) entry which is preliminary data.</text>
</comment>
<evidence type="ECO:0000256" key="6">
    <source>
        <dbReference type="ARBA" id="ARBA00025737"/>
    </source>
</evidence>
<evidence type="ECO:0000256" key="3">
    <source>
        <dbReference type="ARBA" id="ARBA00022723"/>
    </source>
</evidence>
<keyword evidence="3" id="KW-0479">Metal-binding</keyword>
<dbReference type="PANTHER" id="PTHR30521:SF0">
    <property type="entry name" value="DYP-TYPE PEROXIDASE FAMILY PROTEIN"/>
    <property type="match status" value="1"/>
</dbReference>
<evidence type="ECO:0000256" key="1">
    <source>
        <dbReference type="ARBA" id="ARBA00001970"/>
    </source>
</evidence>
<dbReference type="GO" id="GO:0005829">
    <property type="term" value="C:cytosol"/>
    <property type="evidence" value="ECO:0007669"/>
    <property type="project" value="TreeGrafter"/>
</dbReference>
<accession>A0A3E5BHV5</accession>
<dbReference type="Proteomes" id="UP000260983">
    <property type="component" value="Unassembled WGS sequence"/>
</dbReference>
<dbReference type="GO" id="GO:0020037">
    <property type="term" value="F:heme binding"/>
    <property type="evidence" value="ECO:0007669"/>
    <property type="project" value="InterPro"/>
</dbReference>
<evidence type="ECO:0000313" key="9">
    <source>
        <dbReference type="EMBL" id="RGN37170.1"/>
    </source>
</evidence>
<comment type="cofactor">
    <cofactor evidence="1">
        <name>heme b</name>
        <dbReference type="ChEBI" id="CHEBI:60344"/>
    </cofactor>
</comment>
<dbReference type="GO" id="GO:0004601">
    <property type="term" value="F:peroxidase activity"/>
    <property type="evidence" value="ECO:0007669"/>
    <property type="project" value="UniProtKB-KW"/>
</dbReference>
<dbReference type="InterPro" id="IPR011008">
    <property type="entry name" value="Dimeric_a/b-barrel"/>
</dbReference>
<sequence>MNSNQNPFAGNTPQDVTERQGENAIFIVYGLTQAPDAIDKVKDVCANFSALIRSMRNRFPDAQFSSTISFSANAWERIFPGKGKPKELETFKEIKGGKYTAVSTPGDILFHIRAKQMGLCYEFASIIDGKLKGAVEAIDETHGFRYMDGKAIIGFVDGTESPAVDENPYHFAVVGEEDPEFAGGSYVFVQKYIHDMNAWNALPVEEQEKVIGRRKFNDVELSDEEKPANAHNAVTNIGDDLKIVRANMPFANTSKGEYGTYFIGYASTFSTTRQMLENMFVGSPVGNTDRLLDFSTAVTGTLFFAPSYDMLGEEA</sequence>
<dbReference type="InterPro" id="IPR048328">
    <property type="entry name" value="Dyp_perox_C"/>
</dbReference>
<dbReference type="PANTHER" id="PTHR30521">
    <property type="entry name" value="DEFERROCHELATASE/PEROXIDASE"/>
    <property type="match status" value="1"/>
</dbReference>
<feature type="domain" description="Dyp-type peroxidase N-terminal" evidence="7">
    <location>
        <begin position="16"/>
        <end position="145"/>
    </location>
</feature>
<organism evidence="9 10">
    <name type="scientific">Bacteroides oleiciplenus</name>
    <dbReference type="NCBI Taxonomy" id="626931"/>
    <lineage>
        <taxon>Bacteria</taxon>
        <taxon>Pseudomonadati</taxon>
        <taxon>Bacteroidota</taxon>
        <taxon>Bacteroidia</taxon>
        <taxon>Bacteroidales</taxon>
        <taxon>Bacteroidaceae</taxon>
        <taxon>Bacteroides</taxon>
    </lineage>
</organism>
<reference evidence="9 10" key="1">
    <citation type="submission" date="2018-08" db="EMBL/GenBank/DDBJ databases">
        <title>A genome reference for cultivated species of the human gut microbiota.</title>
        <authorList>
            <person name="Zou Y."/>
            <person name="Xue W."/>
            <person name="Luo G."/>
        </authorList>
    </citation>
    <scope>NUCLEOTIDE SEQUENCE [LARGE SCALE GENOMIC DNA]</scope>
    <source>
        <strain evidence="9 10">OM05-15BH</strain>
    </source>
</reference>
<dbReference type="NCBIfam" id="TIGR01413">
    <property type="entry name" value="Dyp_perox_fam"/>
    <property type="match status" value="1"/>
</dbReference>
<dbReference type="EMBL" id="QSUL01000004">
    <property type="protein sequence ID" value="RGN37170.1"/>
    <property type="molecule type" value="Genomic_DNA"/>
</dbReference>
<dbReference type="Pfam" id="PF20628">
    <property type="entry name" value="Dyp_perox_C"/>
    <property type="match status" value="1"/>
</dbReference>
<evidence type="ECO:0000313" key="10">
    <source>
        <dbReference type="Proteomes" id="UP000260983"/>
    </source>
</evidence>
<feature type="domain" description="Dyp-type peroxidase C-terminal" evidence="8">
    <location>
        <begin position="150"/>
        <end position="309"/>
    </location>
</feature>
<dbReference type="GO" id="GO:0046872">
    <property type="term" value="F:metal ion binding"/>
    <property type="evidence" value="ECO:0007669"/>
    <property type="project" value="UniProtKB-KW"/>
</dbReference>
<proteinExistence type="inferred from homology"/>
<gene>
    <name evidence="9" type="ORF">DXB65_06560</name>
</gene>
<dbReference type="Pfam" id="PF04261">
    <property type="entry name" value="Dyp_perox_N"/>
    <property type="match status" value="1"/>
</dbReference>
<dbReference type="AlphaFoldDB" id="A0A3E5BHV5"/>
<comment type="similarity">
    <text evidence="6">Belongs to the DyP-type peroxidase family.</text>
</comment>
<evidence type="ECO:0000256" key="4">
    <source>
        <dbReference type="ARBA" id="ARBA00023002"/>
    </source>
</evidence>
<name>A0A3E5BHV5_9BACE</name>
<evidence type="ECO:0000256" key="2">
    <source>
        <dbReference type="ARBA" id="ARBA00022559"/>
    </source>
</evidence>
<protein>
    <submittedName>
        <fullName evidence="9">Dyp-type peroxidase</fullName>
    </submittedName>
</protein>
<dbReference type="InterPro" id="IPR048327">
    <property type="entry name" value="Dyp_perox_N"/>
</dbReference>
<evidence type="ECO:0000256" key="5">
    <source>
        <dbReference type="ARBA" id="ARBA00023004"/>
    </source>
</evidence>
<evidence type="ECO:0000259" key="8">
    <source>
        <dbReference type="Pfam" id="PF20628"/>
    </source>
</evidence>
<dbReference type="SUPFAM" id="SSF54909">
    <property type="entry name" value="Dimeric alpha+beta barrel"/>
    <property type="match status" value="1"/>
</dbReference>
<dbReference type="RefSeq" id="WP_009127520.1">
    <property type="nucleotide sequence ID" value="NZ_CABKRN010000001.1"/>
</dbReference>
<dbReference type="PROSITE" id="PS51404">
    <property type="entry name" value="DYP_PEROXIDASE"/>
    <property type="match status" value="1"/>
</dbReference>
<keyword evidence="2 9" id="KW-0575">Peroxidase</keyword>
<dbReference type="InterPro" id="IPR006314">
    <property type="entry name" value="Dyp_peroxidase"/>
</dbReference>